<reference evidence="2 3" key="1">
    <citation type="submission" date="2020-08" db="EMBL/GenBank/DDBJ databases">
        <title>Genome Sequencing of Nocardia wallacei strain FMUON74 and assembly.</title>
        <authorList>
            <person name="Toyokawa M."/>
            <person name="Uesaka K."/>
        </authorList>
    </citation>
    <scope>NUCLEOTIDE SEQUENCE [LARGE SCALE GENOMIC DNA]</scope>
    <source>
        <strain evidence="2 3">FMUON74</strain>
    </source>
</reference>
<feature type="region of interest" description="Disordered" evidence="1">
    <location>
        <begin position="41"/>
        <end position="61"/>
    </location>
</feature>
<dbReference type="EMBL" id="AP023396">
    <property type="protein sequence ID" value="BCK58336.1"/>
    <property type="molecule type" value="Genomic_DNA"/>
</dbReference>
<accession>A0A7G1KUV3</accession>
<organism evidence="2 3">
    <name type="scientific">Nocardia wallacei</name>
    <dbReference type="NCBI Taxonomy" id="480035"/>
    <lineage>
        <taxon>Bacteria</taxon>
        <taxon>Bacillati</taxon>
        <taxon>Actinomycetota</taxon>
        <taxon>Actinomycetes</taxon>
        <taxon>Mycobacteriales</taxon>
        <taxon>Nocardiaceae</taxon>
        <taxon>Nocardia</taxon>
    </lineage>
</organism>
<evidence type="ECO:0000256" key="1">
    <source>
        <dbReference type="SAM" id="MobiDB-lite"/>
    </source>
</evidence>
<evidence type="ECO:0000313" key="2">
    <source>
        <dbReference type="EMBL" id="BCK58336.1"/>
    </source>
</evidence>
<proteinExistence type="predicted"/>
<name>A0A7G1KUV3_9NOCA</name>
<dbReference type="Proteomes" id="UP000516173">
    <property type="component" value="Chromosome"/>
</dbReference>
<dbReference type="KEGG" id="nwl:NWFMUON74_61080"/>
<protein>
    <submittedName>
        <fullName evidence="2">Uncharacterized protein</fullName>
    </submittedName>
</protein>
<sequence>MPIISASVFRFGNPCRVFAFIRRAIAPHTFIAVPLAPASMSHSGTWAKRTPRGRTLAASHR</sequence>
<dbReference type="AlphaFoldDB" id="A0A7G1KUV3"/>
<evidence type="ECO:0000313" key="3">
    <source>
        <dbReference type="Proteomes" id="UP000516173"/>
    </source>
</evidence>
<keyword evidence="3" id="KW-1185">Reference proteome</keyword>
<gene>
    <name evidence="2" type="ORF">NWFMUON74_61080</name>
</gene>